<organism evidence="2">
    <name type="scientific">Timema californicum</name>
    <name type="common">California timema</name>
    <name type="synonym">Walking stick</name>
    <dbReference type="NCBI Taxonomy" id="61474"/>
    <lineage>
        <taxon>Eukaryota</taxon>
        <taxon>Metazoa</taxon>
        <taxon>Ecdysozoa</taxon>
        <taxon>Arthropoda</taxon>
        <taxon>Hexapoda</taxon>
        <taxon>Insecta</taxon>
        <taxon>Pterygota</taxon>
        <taxon>Neoptera</taxon>
        <taxon>Polyneoptera</taxon>
        <taxon>Phasmatodea</taxon>
        <taxon>Timematodea</taxon>
        <taxon>Timematoidea</taxon>
        <taxon>Timematidae</taxon>
        <taxon>Timema</taxon>
    </lineage>
</organism>
<evidence type="ECO:0000256" key="1">
    <source>
        <dbReference type="SAM" id="MobiDB-lite"/>
    </source>
</evidence>
<feature type="region of interest" description="Disordered" evidence="1">
    <location>
        <begin position="43"/>
        <end position="63"/>
    </location>
</feature>
<dbReference type="GO" id="GO:0005615">
    <property type="term" value="C:extracellular space"/>
    <property type="evidence" value="ECO:0007669"/>
    <property type="project" value="TreeGrafter"/>
</dbReference>
<accession>A0A7R9P3H1</accession>
<sequence>MEWGGDRGIQKKWIYVSHLVAETLPPPLNSPPLKLLAKLQGQVGNMHPRPRNPTHASSRIWPAQSPDPTPMNYFLWGNVIITARSRKTWFARALAACQTVPGVVERTQAKNGFLAIEIVTHATKCQYHKPDVFHCETDACCRPVPVASLDSHNWGWVGAKGLDHQECKQEAIMVFGLGSQLRPCLRVSAFIICLMVVSMFYILNFGNTSNLLHQVVIVAAEKNSSLNMYVLSQAKDGYLVWTPSCQIPELDPYHPSIKKMLSRSDPIICSKHGPLTYVRTRDNSSYSLMIDSGMISKYVPPHQKLFCCYSIVTRVTASTENYNSSADNLYNISKCVNFDEEVILEPNEEFILVKCHSKKTSKSSKQKEVYNNIHAVVQIKESIISKLEENKKCEPCKDKDSRKLNVILVGLDSMSRSSLIRTMPNTVSHLRHNGWTELKGYNKIGDNTFPNLMAILTGYSVKELEHLCWHGRKSKMDDCPFLWKDFSRQGYVTAYVEDEPEMECSSSIPFGAFVEQGPMAAQNPASLNYTRESKIGDWGKRGPVYQQLVPTLKMN</sequence>
<dbReference type="Gene3D" id="3.40.720.10">
    <property type="entry name" value="Alkaline Phosphatase, subunit A"/>
    <property type="match status" value="1"/>
</dbReference>
<proteinExistence type="predicted"/>
<dbReference type="AlphaFoldDB" id="A0A7R9P3H1"/>
<evidence type="ECO:0000313" key="2">
    <source>
        <dbReference type="EMBL" id="CAD7568733.1"/>
    </source>
</evidence>
<dbReference type="EMBL" id="OE179414">
    <property type="protein sequence ID" value="CAD7568733.1"/>
    <property type="molecule type" value="Genomic_DNA"/>
</dbReference>
<dbReference type="InterPro" id="IPR004245">
    <property type="entry name" value="DUF229"/>
</dbReference>
<gene>
    <name evidence="2" type="ORF">TCMB3V08_LOCUS1488</name>
</gene>
<dbReference type="Pfam" id="PF02995">
    <property type="entry name" value="DUF229"/>
    <property type="match status" value="1"/>
</dbReference>
<dbReference type="InterPro" id="IPR017850">
    <property type="entry name" value="Alkaline_phosphatase_core_sf"/>
</dbReference>
<dbReference type="PANTHER" id="PTHR10974">
    <property type="entry name" value="FI08016P-RELATED"/>
    <property type="match status" value="1"/>
</dbReference>
<name>A0A7R9P3H1_TIMCA</name>
<dbReference type="PANTHER" id="PTHR10974:SF9">
    <property type="entry name" value="DUF229 DOMAIN CONTAINING PROTEIN-RELATED"/>
    <property type="match status" value="1"/>
</dbReference>
<dbReference type="SUPFAM" id="SSF53649">
    <property type="entry name" value="Alkaline phosphatase-like"/>
    <property type="match status" value="1"/>
</dbReference>
<reference evidence="2" key="1">
    <citation type="submission" date="2020-11" db="EMBL/GenBank/DDBJ databases">
        <authorList>
            <person name="Tran Van P."/>
        </authorList>
    </citation>
    <scope>NUCLEOTIDE SEQUENCE</scope>
</reference>
<protein>
    <submittedName>
        <fullName evidence="2">(California timema) hypothetical protein</fullName>
    </submittedName>
</protein>